<reference evidence="4" key="1">
    <citation type="submission" date="2021-01" db="EMBL/GenBank/DDBJ databases">
        <authorList>
            <person name="Corre E."/>
            <person name="Pelletier E."/>
            <person name="Niang G."/>
            <person name="Scheremetjew M."/>
            <person name="Finn R."/>
            <person name="Kale V."/>
            <person name="Holt S."/>
            <person name="Cochrane G."/>
            <person name="Meng A."/>
            <person name="Brown T."/>
            <person name="Cohen L."/>
        </authorList>
    </citation>
    <scope>NUCLEOTIDE SEQUENCE</scope>
    <source>
        <strain evidence="4">CCMP325</strain>
    </source>
</reference>
<feature type="transmembrane region" description="Helical" evidence="3">
    <location>
        <begin position="192"/>
        <end position="217"/>
    </location>
</feature>
<dbReference type="EMBL" id="HBEO01033998">
    <property type="protein sequence ID" value="CAD8507176.1"/>
    <property type="molecule type" value="Transcribed_RNA"/>
</dbReference>
<protein>
    <submittedName>
        <fullName evidence="4">Uncharacterized protein</fullName>
    </submittedName>
</protein>
<accession>A0A7S0I085</accession>
<dbReference type="AlphaFoldDB" id="A0A7S0I085"/>
<evidence type="ECO:0000256" key="2">
    <source>
        <dbReference type="SAM" id="MobiDB-lite"/>
    </source>
</evidence>
<evidence type="ECO:0000313" key="4">
    <source>
        <dbReference type="EMBL" id="CAD8507176.1"/>
    </source>
</evidence>
<evidence type="ECO:0000256" key="3">
    <source>
        <dbReference type="SAM" id="Phobius"/>
    </source>
</evidence>
<feature type="transmembrane region" description="Helical" evidence="3">
    <location>
        <begin position="6"/>
        <end position="27"/>
    </location>
</feature>
<keyword evidence="3" id="KW-0812">Transmembrane</keyword>
<proteinExistence type="predicted"/>
<feature type="compositionally biased region" description="Basic and acidic residues" evidence="2">
    <location>
        <begin position="296"/>
        <end position="306"/>
    </location>
</feature>
<organism evidence="4">
    <name type="scientific">Hanusia phi</name>
    <dbReference type="NCBI Taxonomy" id="3032"/>
    <lineage>
        <taxon>Eukaryota</taxon>
        <taxon>Cryptophyceae</taxon>
        <taxon>Pyrenomonadales</taxon>
        <taxon>Geminigeraceae</taxon>
        <taxon>Hanusia</taxon>
    </lineage>
</organism>
<feature type="region of interest" description="Disordered" evidence="2">
    <location>
        <begin position="515"/>
        <end position="570"/>
    </location>
</feature>
<keyword evidence="3" id="KW-0472">Membrane</keyword>
<feature type="region of interest" description="Disordered" evidence="2">
    <location>
        <begin position="295"/>
        <end position="386"/>
    </location>
</feature>
<gene>
    <name evidence="4" type="ORF">HPHI1048_LOCUS22990</name>
</gene>
<keyword evidence="3" id="KW-1133">Transmembrane helix</keyword>
<name>A0A7S0I085_9CRYP</name>
<keyword evidence="1" id="KW-0175">Coiled coil</keyword>
<sequence>MASELHVSRIGAAAMIGALLVAVVVLYPQQQGRSSLQEIRANKFDASRLHKQIRLKEINPPRYREQELEEFEPNIFERFVLPQATNLAKMETPGLLDDGKGSASEEEFPREQTDVARVKASEQDPLLIPTLDATHGGVNDRQVLQWEADLDWRLQKMDEKLQQEVEAENQELAREERLLVVEKEKLHTGAPLAVWTAFVCLLLLLVLLLACCCWRFVQREHIRQGYSSAEIRKQAVDNSERKQVAKLEEERTSKELRITPPPAVPLHVKAAQLNDLLDRHASIRAASARIVSSSHVRAEEETRRDNLLQGAGAGGRGWGVQVQLPPLPTTSFPPMLAEQLSSSKPETGGSVPPLPAHQLFSPIAQEERKTEAQAPSRETLPTSVAASASHPLPATYLHPSRTQMVQTSPRILASPRLPLAGGASSDWLFGSRWQWFAGGQAEGVAELCADGSFRAASAGQHAHWWLDEQGRLNVEWGNRLGLHVLVVDKGRGRLTGMRSNGNVPVEAQLLATEGREQEVPPSSSFSPRMPPLPLISEDSSRRSENESLEWSSMLYAGEESGDAVSGSPKR</sequence>
<feature type="coiled-coil region" evidence="1">
    <location>
        <begin position="158"/>
        <end position="185"/>
    </location>
</feature>
<evidence type="ECO:0000256" key="1">
    <source>
        <dbReference type="SAM" id="Coils"/>
    </source>
</evidence>